<accession>A0A8H3A5V8</accession>
<feature type="non-terminal residue" evidence="1">
    <location>
        <position position="1"/>
    </location>
</feature>
<comment type="caution">
    <text evidence="1">The sequence shown here is derived from an EMBL/GenBank/DDBJ whole genome shotgun (WGS) entry which is preliminary data.</text>
</comment>
<reference evidence="1" key="1">
    <citation type="submission" date="2021-01" db="EMBL/GenBank/DDBJ databases">
        <authorList>
            <person name="Kaushik A."/>
        </authorList>
    </citation>
    <scope>NUCLEOTIDE SEQUENCE</scope>
    <source>
        <strain evidence="1">AG3-T5</strain>
    </source>
</reference>
<evidence type="ECO:0000313" key="1">
    <source>
        <dbReference type="EMBL" id="CAE6398996.1"/>
    </source>
</evidence>
<sequence>EPDTFQIKVLLSSVNITTATETKHEAIRFSATMRHNQALGGR</sequence>
<name>A0A8H3A5V8_9AGAM</name>
<protein>
    <submittedName>
        <fullName evidence="1">Uncharacterized protein</fullName>
    </submittedName>
</protein>
<dbReference type="AlphaFoldDB" id="A0A8H3A5V8"/>
<dbReference type="Proteomes" id="UP000663841">
    <property type="component" value="Unassembled WGS sequence"/>
</dbReference>
<dbReference type="EMBL" id="CAJMWW010000015">
    <property type="protein sequence ID" value="CAE6398996.1"/>
    <property type="molecule type" value="Genomic_DNA"/>
</dbReference>
<gene>
    <name evidence="1" type="ORF">RDB_LOCUS5357</name>
</gene>
<proteinExistence type="predicted"/>
<organism evidence="1 2">
    <name type="scientific">Rhizoctonia solani</name>
    <dbReference type="NCBI Taxonomy" id="456999"/>
    <lineage>
        <taxon>Eukaryota</taxon>
        <taxon>Fungi</taxon>
        <taxon>Dikarya</taxon>
        <taxon>Basidiomycota</taxon>
        <taxon>Agaricomycotina</taxon>
        <taxon>Agaricomycetes</taxon>
        <taxon>Cantharellales</taxon>
        <taxon>Ceratobasidiaceae</taxon>
        <taxon>Rhizoctonia</taxon>
    </lineage>
</organism>
<evidence type="ECO:0000313" key="2">
    <source>
        <dbReference type="Proteomes" id="UP000663841"/>
    </source>
</evidence>